<evidence type="ECO:0000313" key="1">
    <source>
        <dbReference type="EMBL" id="MBB4003060.1"/>
    </source>
</evidence>
<evidence type="ECO:0000313" key="2">
    <source>
        <dbReference type="Proteomes" id="UP000588647"/>
    </source>
</evidence>
<proteinExistence type="predicted"/>
<protein>
    <recommendedName>
        <fullName evidence="3">DUF2793 domain-containing protein</fullName>
    </recommendedName>
</protein>
<evidence type="ECO:0008006" key="3">
    <source>
        <dbReference type="Google" id="ProtNLM"/>
    </source>
</evidence>
<comment type="caution">
    <text evidence="1">The sequence shown here is derived from an EMBL/GenBank/DDBJ whole genome shotgun (WGS) entry which is preliminary data.</text>
</comment>
<keyword evidence="2" id="KW-1185">Reference proteome</keyword>
<accession>A0A7W6MPJ1</accession>
<sequence>METTPRLSLPFILPQQAQKHVTHNEALRLLDALVQPSVISRTLATPPAGPAEGAAYIVPANATGAWAGQEGRIALFAFGAWSFIAAADGWMAYVADAAAFVVRRDGAWSEFATNGGASIARFGVNAASDQTNRLAVASAASLFTHEGAGHQLKINKAAAGQTASVLFQDGFSGRAEIGLAGDDDLHVKVSADGGAWTEALTVAGSGLVSLPAGQLRFPPMPNPSSDPNTLDDYAEGSFTPGLSFGGASTGIVYVAQSGSYTKIGRIGFFSLLVQISSKGTATGAAAITGFPFNMNAANPGLVTTPFYGGMAGLTGYLVGTTNGTRVDLRQATAMGTGPISEANFGSNAILRVAGAFQI</sequence>
<dbReference type="EMBL" id="JACIEM010000002">
    <property type="protein sequence ID" value="MBB4003060.1"/>
    <property type="molecule type" value="Genomic_DNA"/>
</dbReference>
<organism evidence="1 2">
    <name type="scientific">Aurantimonas endophytica</name>
    <dbReference type="NCBI Taxonomy" id="1522175"/>
    <lineage>
        <taxon>Bacteria</taxon>
        <taxon>Pseudomonadati</taxon>
        <taxon>Pseudomonadota</taxon>
        <taxon>Alphaproteobacteria</taxon>
        <taxon>Hyphomicrobiales</taxon>
        <taxon>Aurantimonadaceae</taxon>
        <taxon>Aurantimonas</taxon>
    </lineage>
</organism>
<dbReference type="InterPro" id="IPR021251">
    <property type="entry name" value="DUF2793"/>
</dbReference>
<reference evidence="1 2" key="1">
    <citation type="submission" date="2020-08" db="EMBL/GenBank/DDBJ databases">
        <title>Genomic Encyclopedia of Type Strains, Phase IV (KMG-IV): sequencing the most valuable type-strain genomes for metagenomic binning, comparative biology and taxonomic classification.</title>
        <authorList>
            <person name="Goeker M."/>
        </authorList>
    </citation>
    <scope>NUCLEOTIDE SEQUENCE [LARGE SCALE GENOMIC DNA]</scope>
    <source>
        <strain evidence="1 2">DSM 103570</strain>
    </source>
</reference>
<dbReference type="RefSeq" id="WP_183207715.1">
    <property type="nucleotide sequence ID" value="NZ_JAAAMM010000002.1"/>
</dbReference>
<dbReference type="Pfam" id="PF10983">
    <property type="entry name" value="DUF2793"/>
    <property type="match status" value="1"/>
</dbReference>
<name>A0A7W6MPJ1_9HYPH</name>
<dbReference type="AlphaFoldDB" id="A0A7W6MPJ1"/>
<gene>
    <name evidence="1" type="ORF">GGR03_002135</name>
</gene>
<dbReference type="Proteomes" id="UP000588647">
    <property type="component" value="Unassembled WGS sequence"/>
</dbReference>